<accession>A0A2Z7ALE8</accession>
<organism evidence="1 2">
    <name type="scientific">Dorcoceras hygrometricum</name>
    <dbReference type="NCBI Taxonomy" id="472368"/>
    <lineage>
        <taxon>Eukaryota</taxon>
        <taxon>Viridiplantae</taxon>
        <taxon>Streptophyta</taxon>
        <taxon>Embryophyta</taxon>
        <taxon>Tracheophyta</taxon>
        <taxon>Spermatophyta</taxon>
        <taxon>Magnoliopsida</taxon>
        <taxon>eudicotyledons</taxon>
        <taxon>Gunneridae</taxon>
        <taxon>Pentapetalae</taxon>
        <taxon>asterids</taxon>
        <taxon>lamiids</taxon>
        <taxon>Lamiales</taxon>
        <taxon>Gesneriaceae</taxon>
        <taxon>Didymocarpoideae</taxon>
        <taxon>Trichosporeae</taxon>
        <taxon>Loxocarpinae</taxon>
        <taxon>Dorcoceras</taxon>
    </lineage>
</organism>
<dbReference type="EMBL" id="KV016247">
    <property type="protein sequence ID" value="KZV19944.1"/>
    <property type="molecule type" value="Genomic_DNA"/>
</dbReference>
<reference evidence="1 2" key="1">
    <citation type="journal article" date="2015" name="Proc. Natl. Acad. Sci. U.S.A.">
        <title>The resurrection genome of Boea hygrometrica: A blueprint for survival of dehydration.</title>
        <authorList>
            <person name="Xiao L."/>
            <person name="Yang G."/>
            <person name="Zhang L."/>
            <person name="Yang X."/>
            <person name="Zhao S."/>
            <person name="Ji Z."/>
            <person name="Zhou Q."/>
            <person name="Hu M."/>
            <person name="Wang Y."/>
            <person name="Chen M."/>
            <person name="Xu Y."/>
            <person name="Jin H."/>
            <person name="Xiao X."/>
            <person name="Hu G."/>
            <person name="Bao F."/>
            <person name="Hu Y."/>
            <person name="Wan P."/>
            <person name="Li L."/>
            <person name="Deng X."/>
            <person name="Kuang T."/>
            <person name="Xiang C."/>
            <person name="Zhu J.K."/>
            <person name="Oliver M.J."/>
            <person name="He Y."/>
        </authorList>
    </citation>
    <scope>NUCLEOTIDE SEQUENCE [LARGE SCALE GENOMIC DNA]</scope>
    <source>
        <strain evidence="2">cv. XS01</strain>
    </source>
</reference>
<gene>
    <name evidence="1" type="ORF">F511_30668</name>
</gene>
<protein>
    <submittedName>
        <fullName evidence="1">Uncharacterized protein</fullName>
    </submittedName>
</protein>
<evidence type="ECO:0000313" key="1">
    <source>
        <dbReference type="EMBL" id="KZV19944.1"/>
    </source>
</evidence>
<keyword evidence="2" id="KW-1185">Reference proteome</keyword>
<name>A0A2Z7ALE8_9LAMI</name>
<evidence type="ECO:0000313" key="2">
    <source>
        <dbReference type="Proteomes" id="UP000250235"/>
    </source>
</evidence>
<sequence length="150" mass="16727">MKKDQLVRKDQLEQKLRRVAIWSWNDKAAGALSIDDVISSDITISRKIYQQRASTNRGNLKLAIAKRCRSNKLSQDDVPVASYSGSSRKLQCFAYPVAGNPDAGKAEVAKNCNQVQSIQSSKKPDAVMKNQPAAKQLTNYEELLKLDVNF</sequence>
<dbReference type="AlphaFoldDB" id="A0A2Z7ALE8"/>
<proteinExistence type="predicted"/>
<dbReference type="Proteomes" id="UP000250235">
    <property type="component" value="Unassembled WGS sequence"/>
</dbReference>